<proteinExistence type="predicted"/>
<dbReference type="Proteomes" id="UP000271889">
    <property type="component" value="Unassembled WGS sequence"/>
</dbReference>
<evidence type="ECO:0000313" key="2">
    <source>
        <dbReference type="EMBL" id="VDK76708.1"/>
    </source>
</evidence>
<dbReference type="AlphaFoldDB" id="A0A3P6UCJ1"/>
<gene>
    <name evidence="2" type="ORF">CGOC_LOCUS7272</name>
</gene>
<evidence type="ECO:0000313" key="3">
    <source>
        <dbReference type="Proteomes" id="UP000271889"/>
    </source>
</evidence>
<evidence type="ECO:0000256" key="1">
    <source>
        <dbReference type="SAM" id="MobiDB-lite"/>
    </source>
</evidence>
<dbReference type="OrthoDB" id="10607789at2759"/>
<keyword evidence="3" id="KW-1185">Reference proteome</keyword>
<reference evidence="2 3" key="1">
    <citation type="submission" date="2018-11" db="EMBL/GenBank/DDBJ databases">
        <authorList>
            <consortium name="Pathogen Informatics"/>
        </authorList>
    </citation>
    <scope>NUCLEOTIDE SEQUENCE [LARGE SCALE GENOMIC DNA]</scope>
</reference>
<protein>
    <submittedName>
        <fullName evidence="2">Uncharacterized protein</fullName>
    </submittedName>
</protein>
<feature type="region of interest" description="Disordered" evidence="1">
    <location>
        <begin position="22"/>
        <end position="43"/>
    </location>
</feature>
<sequence>MANEAQEGVRILYLNQLEESAMARPTAQNDTQPRRPYKKETMMPIVEKIKRSYDVVLKAELDEIRDAEQEIGRARPLHDQARDEMRNAIMESHARSDNNEKKPEIGFSSNLIMHWQKSLT</sequence>
<name>A0A3P6UCJ1_CYLGO</name>
<dbReference type="EMBL" id="UYRV01025046">
    <property type="protein sequence ID" value="VDK76708.1"/>
    <property type="molecule type" value="Genomic_DNA"/>
</dbReference>
<organism evidence="2 3">
    <name type="scientific">Cylicostephanus goldi</name>
    <name type="common">Nematode worm</name>
    <dbReference type="NCBI Taxonomy" id="71465"/>
    <lineage>
        <taxon>Eukaryota</taxon>
        <taxon>Metazoa</taxon>
        <taxon>Ecdysozoa</taxon>
        <taxon>Nematoda</taxon>
        <taxon>Chromadorea</taxon>
        <taxon>Rhabditida</taxon>
        <taxon>Rhabditina</taxon>
        <taxon>Rhabditomorpha</taxon>
        <taxon>Strongyloidea</taxon>
        <taxon>Strongylidae</taxon>
        <taxon>Cylicostephanus</taxon>
    </lineage>
</organism>
<accession>A0A3P6UCJ1</accession>